<dbReference type="InterPro" id="IPR007138">
    <property type="entry name" value="ABM_dom"/>
</dbReference>
<dbReference type="Proteomes" id="UP000031521">
    <property type="component" value="Chromosome"/>
</dbReference>
<dbReference type="KEGG" id="cid:P73_2226"/>
<dbReference type="PANTHER" id="PTHR33336">
    <property type="entry name" value="QUINOL MONOOXYGENASE YGIN-RELATED"/>
    <property type="match status" value="1"/>
</dbReference>
<gene>
    <name evidence="2" type="ORF">P73_2226</name>
</gene>
<dbReference type="OrthoDB" id="9797178at2"/>
<dbReference type="Pfam" id="PF03992">
    <property type="entry name" value="ABM"/>
    <property type="match status" value="1"/>
</dbReference>
<dbReference type="PROSITE" id="PS51725">
    <property type="entry name" value="ABM"/>
    <property type="match status" value="1"/>
</dbReference>
<feature type="domain" description="ABM" evidence="1">
    <location>
        <begin position="4"/>
        <end position="92"/>
    </location>
</feature>
<reference evidence="2 3" key="1">
    <citation type="journal article" date="2014" name="Int. J. Syst. Evol. Microbiol.">
        <title>Celeribacter indicus sp. nov., a polycyclic aromatic hydrocarbon-degrading bacterium from deep-sea sediment and reclassification of Huaishuia halophila as Celeribacter halophilus comb. nov.</title>
        <authorList>
            <person name="Lai Q."/>
            <person name="Cao J."/>
            <person name="Yuan J."/>
            <person name="Li F."/>
            <person name="Shao Z."/>
        </authorList>
    </citation>
    <scope>NUCLEOTIDE SEQUENCE [LARGE SCALE GENOMIC DNA]</scope>
    <source>
        <strain evidence="2">P73</strain>
    </source>
</reference>
<evidence type="ECO:0000313" key="2">
    <source>
        <dbReference type="EMBL" id="AJE46941.1"/>
    </source>
</evidence>
<dbReference type="PANTHER" id="PTHR33336:SF3">
    <property type="entry name" value="ABM DOMAIN-CONTAINING PROTEIN"/>
    <property type="match status" value="1"/>
</dbReference>
<protein>
    <recommendedName>
        <fullName evidence="1">ABM domain-containing protein</fullName>
    </recommendedName>
</protein>
<dbReference type="InterPro" id="IPR011008">
    <property type="entry name" value="Dimeric_a/b-barrel"/>
</dbReference>
<evidence type="ECO:0000259" key="1">
    <source>
        <dbReference type="PROSITE" id="PS51725"/>
    </source>
</evidence>
<dbReference type="HOGENOM" id="CLU_131496_13_2_5"/>
<evidence type="ECO:0000313" key="3">
    <source>
        <dbReference type="Proteomes" id="UP000031521"/>
    </source>
</evidence>
<dbReference type="RefSeq" id="WP_043869620.1">
    <property type="nucleotide sequence ID" value="NZ_CP004393.1"/>
</dbReference>
<dbReference type="STRING" id="1208324.P73_2226"/>
<name>A0A0B5E1M6_9RHOB</name>
<accession>A0A0B5E1M6</accession>
<organism evidence="2 3">
    <name type="scientific">Celeribacter indicus</name>
    <dbReference type="NCBI Taxonomy" id="1208324"/>
    <lineage>
        <taxon>Bacteria</taxon>
        <taxon>Pseudomonadati</taxon>
        <taxon>Pseudomonadota</taxon>
        <taxon>Alphaproteobacteria</taxon>
        <taxon>Rhodobacterales</taxon>
        <taxon>Roseobacteraceae</taxon>
        <taxon>Celeribacter</taxon>
    </lineage>
</organism>
<dbReference type="InterPro" id="IPR050744">
    <property type="entry name" value="AI-2_Isomerase_LsrG"/>
</dbReference>
<dbReference type="AlphaFoldDB" id="A0A0B5E1M6"/>
<keyword evidence="3" id="KW-1185">Reference proteome</keyword>
<proteinExistence type="predicted"/>
<dbReference type="EMBL" id="CP004393">
    <property type="protein sequence ID" value="AJE46941.1"/>
    <property type="molecule type" value="Genomic_DNA"/>
</dbReference>
<dbReference type="GO" id="GO:0003824">
    <property type="term" value="F:catalytic activity"/>
    <property type="evidence" value="ECO:0007669"/>
    <property type="project" value="TreeGrafter"/>
</dbReference>
<sequence length="92" mass="10473">MAKIVLTGTLSCAPDEVEGVLALLPDHIRQSRAEPGCLDFELWQDELTPTEFHVSEVFRDEAAFEAHQERMRGSDWGRVTAHMRRDFRTSTA</sequence>
<dbReference type="SUPFAM" id="SSF54909">
    <property type="entry name" value="Dimeric alpha+beta barrel"/>
    <property type="match status" value="1"/>
</dbReference>
<dbReference type="Gene3D" id="3.30.70.100">
    <property type="match status" value="1"/>
</dbReference>